<feature type="non-terminal residue" evidence="1">
    <location>
        <position position="1"/>
    </location>
</feature>
<name>A0A8J2JRS5_9HEXA</name>
<dbReference type="EMBL" id="CAJVCH010094784">
    <property type="protein sequence ID" value="CAG7723021.1"/>
    <property type="molecule type" value="Genomic_DNA"/>
</dbReference>
<dbReference type="Proteomes" id="UP000708208">
    <property type="component" value="Unassembled WGS sequence"/>
</dbReference>
<reference evidence="1" key="1">
    <citation type="submission" date="2021-06" db="EMBL/GenBank/DDBJ databases">
        <authorList>
            <person name="Hodson N. C."/>
            <person name="Mongue J. A."/>
            <person name="Jaron S. K."/>
        </authorList>
    </citation>
    <scope>NUCLEOTIDE SEQUENCE</scope>
</reference>
<sequence>SCPSPETHPTYDQVLRCGPSPPHHARWCYGRESY</sequence>
<gene>
    <name evidence="1" type="ORF">AFUS01_LOCUS12128</name>
</gene>
<evidence type="ECO:0000313" key="2">
    <source>
        <dbReference type="Proteomes" id="UP000708208"/>
    </source>
</evidence>
<evidence type="ECO:0000313" key="1">
    <source>
        <dbReference type="EMBL" id="CAG7723021.1"/>
    </source>
</evidence>
<keyword evidence="2" id="KW-1185">Reference proteome</keyword>
<dbReference type="AlphaFoldDB" id="A0A8J2JRS5"/>
<protein>
    <submittedName>
        <fullName evidence="1">Uncharacterized protein</fullName>
    </submittedName>
</protein>
<comment type="caution">
    <text evidence="1">The sequence shown here is derived from an EMBL/GenBank/DDBJ whole genome shotgun (WGS) entry which is preliminary data.</text>
</comment>
<organism evidence="1 2">
    <name type="scientific">Allacma fusca</name>
    <dbReference type="NCBI Taxonomy" id="39272"/>
    <lineage>
        <taxon>Eukaryota</taxon>
        <taxon>Metazoa</taxon>
        <taxon>Ecdysozoa</taxon>
        <taxon>Arthropoda</taxon>
        <taxon>Hexapoda</taxon>
        <taxon>Collembola</taxon>
        <taxon>Symphypleona</taxon>
        <taxon>Sminthuridae</taxon>
        <taxon>Allacma</taxon>
    </lineage>
</organism>
<proteinExistence type="predicted"/>
<accession>A0A8J2JRS5</accession>